<protein>
    <submittedName>
        <fullName evidence="1">Uncharacterized protein</fullName>
    </submittedName>
</protein>
<proteinExistence type="predicted"/>
<organism evidence="1 2">
    <name type="scientific">Dothistroma septosporum (strain NZE10 / CBS 128990)</name>
    <name type="common">Red band needle blight fungus</name>
    <name type="synonym">Mycosphaerella pini</name>
    <dbReference type="NCBI Taxonomy" id="675120"/>
    <lineage>
        <taxon>Eukaryota</taxon>
        <taxon>Fungi</taxon>
        <taxon>Dikarya</taxon>
        <taxon>Ascomycota</taxon>
        <taxon>Pezizomycotina</taxon>
        <taxon>Dothideomycetes</taxon>
        <taxon>Dothideomycetidae</taxon>
        <taxon>Mycosphaerellales</taxon>
        <taxon>Mycosphaerellaceae</taxon>
        <taxon>Dothistroma</taxon>
    </lineage>
</organism>
<accession>N1PTJ5</accession>
<evidence type="ECO:0000313" key="2">
    <source>
        <dbReference type="Proteomes" id="UP000016933"/>
    </source>
</evidence>
<dbReference type="Proteomes" id="UP000016933">
    <property type="component" value="Unassembled WGS sequence"/>
</dbReference>
<evidence type="ECO:0000313" key="1">
    <source>
        <dbReference type="EMBL" id="EME45729.1"/>
    </source>
</evidence>
<dbReference type="EMBL" id="KB446538">
    <property type="protein sequence ID" value="EME45729.1"/>
    <property type="molecule type" value="Genomic_DNA"/>
</dbReference>
<reference evidence="1 2" key="2">
    <citation type="journal article" date="2012" name="PLoS Pathog.">
        <title>Diverse lifestyles and strategies of plant pathogenesis encoded in the genomes of eighteen Dothideomycetes fungi.</title>
        <authorList>
            <person name="Ohm R.A."/>
            <person name="Feau N."/>
            <person name="Henrissat B."/>
            <person name="Schoch C.L."/>
            <person name="Horwitz B.A."/>
            <person name="Barry K.W."/>
            <person name="Condon B.J."/>
            <person name="Copeland A.C."/>
            <person name="Dhillon B."/>
            <person name="Glaser F."/>
            <person name="Hesse C.N."/>
            <person name="Kosti I."/>
            <person name="LaButti K."/>
            <person name="Lindquist E.A."/>
            <person name="Lucas S."/>
            <person name="Salamov A.A."/>
            <person name="Bradshaw R.E."/>
            <person name="Ciuffetti L."/>
            <person name="Hamelin R.C."/>
            <person name="Kema G.H.J."/>
            <person name="Lawrence C."/>
            <person name="Scott J.A."/>
            <person name="Spatafora J.W."/>
            <person name="Turgeon B.G."/>
            <person name="de Wit P.J.G.M."/>
            <person name="Zhong S."/>
            <person name="Goodwin S.B."/>
            <person name="Grigoriev I.V."/>
        </authorList>
    </citation>
    <scope>NUCLEOTIDE SEQUENCE [LARGE SCALE GENOMIC DNA]</scope>
    <source>
        <strain evidence="2">NZE10 / CBS 128990</strain>
    </source>
</reference>
<sequence>MDDGRRVCHRPARSQRLFSGETTLLLPSSHDHVHGHAPHTFADGIVLEVENGQPGFHSSRRPDLRLALLVKCRQRSLAFRDHRHCAQLYHCEAALNTGRKLHWHGACCELPGIRGARFCEENFRTVADILIGDYFR</sequence>
<dbReference type="AlphaFoldDB" id="N1PTJ5"/>
<dbReference type="HOGENOM" id="CLU_1875385_0_0_1"/>
<gene>
    <name evidence="1" type="ORF">DOTSEDRAFT_71429</name>
</gene>
<keyword evidence="2" id="KW-1185">Reference proteome</keyword>
<name>N1PTJ5_DOTSN</name>
<reference evidence="2" key="1">
    <citation type="journal article" date="2012" name="PLoS Genet.">
        <title>The genomes of the fungal plant pathogens Cladosporium fulvum and Dothistroma septosporum reveal adaptation to different hosts and lifestyles but also signatures of common ancestry.</title>
        <authorList>
            <person name="de Wit P.J.G.M."/>
            <person name="van der Burgt A."/>
            <person name="Oekmen B."/>
            <person name="Stergiopoulos I."/>
            <person name="Abd-Elsalam K.A."/>
            <person name="Aerts A.L."/>
            <person name="Bahkali A.H."/>
            <person name="Beenen H.G."/>
            <person name="Chettri P."/>
            <person name="Cox M.P."/>
            <person name="Datema E."/>
            <person name="de Vries R.P."/>
            <person name="Dhillon B."/>
            <person name="Ganley A.R."/>
            <person name="Griffiths S.A."/>
            <person name="Guo Y."/>
            <person name="Hamelin R.C."/>
            <person name="Henrissat B."/>
            <person name="Kabir M.S."/>
            <person name="Jashni M.K."/>
            <person name="Kema G."/>
            <person name="Klaubauf S."/>
            <person name="Lapidus A."/>
            <person name="Levasseur A."/>
            <person name="Lindquist E."/>
            <person name="Mehrabi R."/>
            <person name="Ohm R.A."/>
            <person name="Owen T.J."/>
            <person name="Salamov A."/>
            <person name="Schwelm A."/>
            <person name="Schijlen E."/>
            <person name="Sun H."/>
            <person name="van den Burg H.A."/>
            <person name="van Ham R.C.H.J."/>
            <person name="Zhang S."/>
            <person name="Goodwin S.B."/>
            <person name="Grigoriev I.V."/>
            <person name="Collemare J."/>
            <person name="Bradshaw R.E."/>
        </authorList>
    </citation>
    <scope>NUCLEOTIDE SEQUENCE [LARGE SCALE GENOMIC DNA]</scope>
    <source>
        <strain evidence="2">NZE10 / CBS 128990</strain>
    </source>
</reference>